<proteinExistence type="predicted"/>
<accession>A0A2G5NQ41</accession>
<keyword evidence="3" id="KW-1185">Reference proteome</keyword>
<dbReference type="RefSeq" id="WP_099579619.1">
    <property type="nucleotide sequence ID" value="NZ_MJBI02000001.1"/>
</dbReference>
<name>A0A2G5NQ41_9STAP</name>
<evidence type="ECO:0000256" key="1">
    <source>
        <dbReference type="SAM" id="Phobius"/>
    </source>
</evidence>
<dbReference type="AlphaFoldDB" id="A0A2G5NQ41"/>
<keyword evidence="1" id="KW-1133">Transmembrane helix</keyword>
<gene>
    <name evidence="2" type="ORF">BFS35_000020</name>
</gene>
<dbReference type="Proteomes" id="UP000229523">
    <property type="component" value="Unassembled WGS sequence"/>
</dbReference>
<evidence type="ECO:0000313" key="3">
    <source>
        <dbReference type="Proteomes" id="UP000229523"/>
    </source>
</evidence>
<organism evidence="2 3">
    <name type="scientific">Macrococcoides goetzii</name>
    <dbReference type="NCBI Taxonomy" id="1891097"/>
    <lineage>
        <taxon>Bacteria</taxon>
        <taxon>Bacillati</taxon>
        <taxon>Bacillota</taxon>
        <taxon>Bacilli</taxon>
        <taxon>Bacillales</taxon>
        <taxon>Staphylococcaceae</taxon>
        <taxon>Macrococcoides</taxon>
    </lineage>
</organism>
<evidence type="ECO:0000313" key="2">
    <source>
        <dbReference type="EMBL" id="RAI82106.1"/>
    </source>
</evidence>
<dbReference type="EMBL" id="MJBI02000001">
    <property type="protein sequence ID" value="RAI82106.1"/>
    <property type="molecule type" value="Genomic_DNA"/>
</dbReference>
<protein>
    <submittedName>
        <fullName evidence="2">Uncharacterized protein</fullName>
    </submittedName>
</protein>
<keyword evidence="1" id="KW-0812">Transmembrane</keyword>
<sequence>MGTKARWISSALIVLTIVGLITLWEFNKFEQPKYIAHFGGTPESMEGKEFDTIDEAVNQFAIAYAKEIGVSSYDTFYKVTDKFEQQHQIPGVMTFDFQIDNENHKMLHISPFYINEKNNKYSVAAYALSGTTSRVKESPKYSTFSQPLKNYFYDFIVSKHKKYLPKSDVVIHLKKHEIYMGIKRYKDSFDEMEG</sequence>
<comment type="caution">
    <text evidence="2">The sequence shown here is derived from an EMBL/GenBank/DDBJ whole genome shotgun (WGS) entry which is preliminary data.</text>
</comment>
<keyword evidence="1" id="KW-0472">Membrane</keyword>
<reference evidence="2 3" key="1">
    <citation type="journal article" date="2018" name="Front. Microbiol.">
        <title>Description and Comparative Genomics of Macrococcus caseolyticus subsp. hominis subsp. nov., Macrococcus goetzii sp. nov., Macrococcus epidermidis sp. nov., and Macrococcus bohemicus sp. nov., Novel Macrococci From Human Clinical Material With Virulence Potential and Suspected Uptake of Foreign DNA by Natural Transformation.</title>
        <authorList>
            <person name="Maslanova I."/>
            <person name="Wertheimer Z."/>
            <person name="Sedlacek I."/>
            <person name="Svec P."/>
            <person name="Indrakova A."/>
            <person name="Kovarovic V."/>
            <person name="Schumann P."/>
            <person name="Sproer C."/>
            <person name="Kralova S."/>
            <person name="Sedo O."/>
            <person name="Kristofova L."/>
            <person name="Vrbovska V."/>
            <person name="Fuzik T."/>
            <person name="Petras P."/>
            <person name="Zdrahal Z."/>
            <person name="Ruzickova V."/>
            <person name="Doskar J."/>
            <person name="Pantucek R."/>
        </authorList>
    </citation>
    <scope>NUCLEOTIDE SEQUENCE [LARGE SCALE GENOMIC DNA]</scope>
    <source>
        <strain evidence="2 3">CCM 4927</strain>
    </source>
</reference>
<feature type="transmembrane region" description="Helical" evidence="1">
    <location>
        <begin position="6"/>
        <end position="24"/>
    </location>
</feature>